<reference evidence="1 2" key="1">
    <citation type="submission" date="2019-01" db="EMBL/GenBank/DDBJ databases">
        <authorList>
            <person name="Brito A."/>
        </authorList>
    </citation>
    <scope>NUCLEOTIDE SEQUENCE [LARGE SCALE GENOMIC DNA]</scope>
    <source>
        <strain evidence="1">1</strain>
    </source>
</reference>
<evidence type="ECO:0008006" key="3">
    <source>
        <dbReference type="Google" id="ProtNLM"/>
    </source>
</evidence>
<evidence type="ECO:0000313" key="2">
    <source>
        <dbReference type="Proteomes" id="UP000320055"/>
    </source>
</evidence>
<dbReference type="OrthoDB" id="582639at2"/>
<dbReference type="EMBL" id="CAACVJ010000052">
    <property type="protein sequence ID" value="VEP12348.1"/>
    <property type="molecule type" value="Genomic_DNA"/>
</dbReference>
<accession>A0A563VLQ4</accession>
<gene>
    <name evidence="1" type="ORF">H1P_1450004</name>
</gene>
<organism evidence="1 2">
    <name type="scientific">Hyella patelloides LEGE 07179</name>
    <dbReference type="NCBI Taxonomy" id="945734"/>
    <lineage>
        <taxon>Bacteria</taxon>
        <taxon>Bacillati</taxon>
        <taxon>Cyanobacteriota</taxon>
        <taxon>Cyanophyceae</taxon>
        <taxon>Pleurocapsales</taxon>
        <taxon>Hyellaceae</taxon>
        <taxon>Hyella</taxon>
    </lineage>
</organism>
<dbReference type="Proteomes" id="UP000320055">
    <property type="component" value="Unassembled WGS sequence"/>
</dbReference>
<dbReference type="InterPro" id="IPR025477">
    <property type="entry name" value="DUF4327"/>
</dbReference>
<proteinExistence type="predicted"/>
<evidence type="ECO:0000313" key="1">
    <source>
        <dbReference type="EMBL" id="VEP12348.1"/>
    </source>
</evidence>
<name>A0A563VLQ4_9CYAN</name>
<sequence length="73" mass="8745">MAVTSDYSIDELKNEVRHLVDRGVIDRHQSICVLCEFIPPREWVCVECELERNDYTFKDHICDLLCKDEWQED</sequence>
<dbReference type="RefSeq" id="WP_144870294.1">
    <property type="nucleotide sequence ID" value="NZ_LR213896.1"/>
</dbReference>
<dbReference type="Pfam" id="PF14217">
    <property type="entry name" value="DUF4327"/>
    <property type="match status" value="1"/>
</dbReference>
<keyword evidence="2" id="KW-1185">Reference proteome</keyword>
<dbReference type="AlphaFoldDB" id="A0A563VLQ4"/>
<protein>
    <recommendedName>
        <fullName evidence="3">DUF4327 domain-containing protein</fullName>
    </recommendedName>
</protein>